<gene>
    <name evidence="1" type="ORF">E0H75_10720</name>
</gene>
<reference evidence="1 2" key="1">
    <citation type="submission" date="2019-02" db="EMBL/GenBank/DDBJ databases">
        <title>Kribbella capetownensis sp. nov. and Kribbella speibonae sp. nov., isolated from soil.</title>
        <authorList>
            <person name="Curtis S.M."/>
            <person name="Norton I."/>
            <person name="Everest G.J."/>
            <person name="Meyers P.R."/>
        </authorList>
    </citation>
    <scope>NUCLEOTIDE SEQUENCE [LARGE SCALE GENOMIC DNA]</scope>
    <source>
        <strain evidence="1 2">YM53</strain>
    </source>
</reference>
<dbReference type="AlphaFoldDB" id="A0A4V2M897"/>
<protein>
    <submittedName>
        <fullName evidence="1">Uncharacterized protein</fullName>
    </submittedName>
</protein>
<proteinExistence type="predicted"/>
<dbReference type="OrthoDB" id="3518313at2"/>
<name>A0A4V2M897_9ACTN</name>
<dbReference type="Proteomes" id="UP000293342">
    <property type="component" value="Unassembled WGS sequence"/>
</dbReference>
<dbReference type="EMBL" id="SJKD01000002">
    <property type="protein sequence ID" value="TCC50662.1"/>
    <property type="molecule type" value="Genomic_DNA"/>
</dbReference>
<sequence length="114" mass="13092">MIRLSGFVSDRQLRASPLYVEYCSAAMFRAVSVSFPDEPGYVSRLMLWRGPGRDFDERDRLMLTLLRPHLYAAYRTAERRRRSSTALTSRQLELLQYPGIHELGAVPNGAGWSR</sequence>
<evidence type="ECO:0000313" key="2">
    <source>
        <dbReference type="Proteomes" id="UP000293342"/>
    </source>
</evidence>
<evidence type="ECO:0000313" key="1">
    <source>
        <dbReference type="EMBL" id="TCC50662.1"/>
    </source>
</evidence>
<dbReference type="RefSeq" id="WP_131513326.1">
    <property type="nucleotide sequence ID" value="NZ_SJKD01000002.1"/>
</dbReference>
<accession>A0A4V2M897</accession>
<comment type="caution">
    <text evidence="1">The sequence shown here is derived from an EMBL/GenBank/DDBJ whole genome shotgun (WGS) entry which is preliminary data.</text>
</comment>
<organism evidence="1 2">
    <name type="scientific">Kribbella capetownensis</name>
    <dbReference type="NCBI Taxonomy" id="1572659"/>
    <lineage>
        <taxon>Bacteria</taxon>
        <taxon>Bacillati</taxon>
        <taxon>Actinomycetota</taxon>
        <taxon>Actinomycetes</taxon>
        <taxon>Propionibacteriales</taxon>
        <taxon>Kribbellaceae</taxon>
        <taxon>Kribbella</taxon>
    </lineage>
</organism>
<keyword evidence="2" id="KW-1185">Reference proteome</keyword>